<dbReference type="Proteomes" id="UP001516400">
    <property type="component" value="Unassembled WGS sequence"/>
</dbReference>
<feature type="signal peptide" evidence="2">
    <location>
        <begin position="1"/>
        <end position="19"/>
    </location>
</feature>
<sequence>MDVAVYGLVLARLLSPAFLKSAVAPEAVNGFERPGIWQVNKYALGDVDNEPAAVIACTSNMNIGPEINPLSEILSSRNRTLSCDFVASIVNTPEKIRSQKCTPEPEPGCSRIVSVFGPDIAAQRSDTVVPDTEEYTSHDNSPNPKPGCSASHYSRLVSRPIANLDKPMTTRKRKSQKKAEICQNKVKN</sequence>
<name>A0ABD2NE78_9CUCU</name>
<keyword evidence="4" id="KW-1185">Reference proteome</keyword>
<evidence type="ECO:0000313" key="3">
    <source>
        <dbReference type="EMBL" id="KAL3276997.1"/>
    </source>
</evidence>
<evidence type="ECO:0000256" key="2">
    <source>
        <dbReference type="SAM" id="SignalP"/>
    </source>
</evidence>
<gene>
    <name evidence="3" type="ORF">HHI36_012359</name>
</gene>
<proteinExistence type="predicted"/>
<dbReference type="EMBL" id="JABFTP020000103">
    <property type="protein sequence ID" value="KAL3276997.1"/>
    <property type="molecule type" value="Genomic_DNA"/>
</dbReference>
<feature type="region of interest" description="Disordered" evidence="1">
    <location>
        <begin position="124"/>
        <end position="188"/>
    </location>
</feature>
<evidence type="ECO:0000313" key="4">
    <source>
        <dbReference type="Proteomes" id="UP001516400"/>
    </source>
</evidence>
<reference evidence="3 4" key="1">
    <citation type="journal article" date="2021" name="BMC Biol.">
        <title>Horizontally acquired antibacterial genes associated with adaptive radiation of ladybird beetles.</title>
        <authorList>
            <person name="Li H.S."/>
            <person name="Tang X.F."/>
            <person name="Huang Y.H."/>
            <person name="Xu Z.Y."/>
            <person name="Chen M.L."/>
            <person name="Du X.Y."/>
            <person name="Qiu B.Y."/>
            <person name="Chen P.T."/>
            <person name="Zhang W."/>
            <person name="Slipinski A."/>
            <person name="Escalona H.E."/>
            <person name="Waterhouse R.M."/>
            <person name="Zwick A."/>
            <person name="Pang H."/>
        </authorList>
    </citation>
    <scope>NUCLEOTIDE SEQUENCE [LARGE SCALE GENOMIC DNA]</scope>
    <source>
        <strain evidence="3">SYSU2018</strain>
    </source>
</reference>
<protein>
    <submittedName>
        <fullName evidence="3">Uncharacterized protein</fullName>
    </submittedName>
</protein>
<organism evidence="3 4">
    <name type="scientific">Cryptolaemus montrouzieri</name>
    <dbReference type="NCBI Taxonomy" id="559131"/>
    <lineage>
        <taxon>Eukaryota</taxon>
        <taxon>Metazoa</taxon>
        <taxon>Ecdysozoa</taxon>
        <taxon>Arthropoda</taxon>
        <taxon>Hexapoda</taxon>
        <taxon>Insecta</taxon>
        <taxon>Pterygota</taxon>
        <taxon>Neoptera</taxon>
        <taxon>Endopterygota</taxon>
        <taxon>Coleoptera</taxon>
        <taxon>Polyphaga</taxon>
        <taxon>Cucujiformia</taxon>
        <taxon>Coccinelloidea</taxon>
        <taxon>Coccinellidae</taxon>
        <taxon>Scymninae</taxon>
        <taxon>Scymnini</taxon>
        <taxon>Cryptolaemus</taxon>
    </lineage>
</organism>
<dbReference type="AlphaFoldDB" id="A0ABD2NE78"/>
<feature type="chain" id="PRO_5044857639" evidence="2">
    <location>
        <begin position="20"/>
        <end position="188"/>
    </location>
</feature>
<comment type="caution">
    <text evidence="3">The sequence shown here is derived from an EMBL/GenBank/DDBJ whole genome shotgun (WGS) entry which is preliminary data.</text>
</comment>
<accession>A0ABD2NE78</accession>
<keyword evidence="2" id="KW-0732">Signal</keyword>
<evidence type="ECO:0000256" key="1">
    <source>
        <dbReference type="SAM" id="MobiDB-lite"/>
    </source>
</evidence>